<dbReference type="EMBL" id="GGEC01059090">
    <property type="protein sequence ID" value="MBX39574.1"/>
    <property type="molecule type" value="Transcribed_RNA"/>
</dbReference>
<organism evidence="1">
    <name type="scientific">Rhizophora mucronata</name>
    <name type="common">Asiatic mangrove</name>
    <dbReference type="NCBI Taxonomy" id="61149"/>
    <lineage>
        <taxon>Eukaryota</taxon>
        <taxon>Viridiplantae</taxon>
        <taxon>Streptophyta</taxon>
        <taxon>Embryophyta</taxon>
        <taxon>Tracheophyta</taxon>
        <taxon>Spermatophyta</taxon>
        <taxon>Magnoliopsida</taxon>
        <taxon>eudicotyledons</taxon>
        <taxon>Gunneridae</taxon>
        <taxon>Pentapetalae</taxon>
        <taxon>rosids</taxon>
        <taxon>fabids</taxon>
        <taxon>Malpighiales</taxon>
        <taxon>Rhizophoraceae</taxon>
        <taxon>Rhizophora</taxon>
    </lineage>
</organism>
<accession>A0A2P2NAQ7</accession>
<sequence length="15" mass="1817">MELNKILYKVLIIKV</sequence>
<protein>
    <submittedName>
        <fullName evidence="1">Uncharacterized protein</fullName>
    </submittedName>
</protein>
<name>A0A2P2NAQ7_RHIMU</name>
<proteinExistence type="predicted"/>
<evidence type="ECO:0000313" key="1">
    <source>
        <dbReference type="EMBL" id="MBX39574.1"/>
    </source>
</evidence>
<reference evidence="1" key="1">
    <citation type="submission" date="2018-02" db="EMBL/GenBank/DDBJ databases">
        <title>Rhizophora mucronata_Transcriptome.</title>
        <authorList>
            <person name="Meera S.P."/>
            <person name="Sreeshan A."/>
            <person name="Augustine A."/>
        </authorList>
    </citation>
    <scope>NUCLEOTIDE SEQUENCE</scope>
    <source>
        <tissue evidence="1">Leaf</tissue>
    </source>
</reference>